<feature type="compositionally biased region" description="Pro residues" evidence="8">
    <location>
        <begin position="1"/>
        <end position="10"/>
    </location>
</feature>
<gene>
    <name evidence="10" type="ORF">SAMN05445756_1224</name>
</gene>
<name>A0A212TGM8_9MICO</name>
<feature type="transmembrane region" description="Helical" evidence="9">
    <location>
        <begin position="258"/>
        <end position="279"/>
    </location>
</feature>
<keyword evidence="4" id="KW-1003">Cell membrane</keyword>
<comment type="subcellular location">
    <subcellularLocation>
        <location evidence="1">Cell membrane</location>
        <topology evidence="1">Multi-pass membrane protein</topology>
    </subcellularLocation>
</comment>
<feature type="transmembrane region" description="Helical" evidence="9">
    <location>
        <begin position="417"/>
        <end position="442"/>
    </location>
</feature>
<evidence type="ECO:0000256" key="9">
    <source>
        <dbReference type="SAM" id="Phobius"/>
    </source>
</evidence>
<protein>
    <submittedName>
        <fullName evidence="10">Choline/carnitine/betaine transport</fullName>
    </submittedName>
</protein>
<evidence type="ECO:0000313" key="10">
    <source>
        <dbReference type="EMBL" id="SNC64976.1"/>
    </source>
</evidence>
<feature type="transmembrane region" description="Helical" evidence="9">
    <location>
        <begin position="332"/>
        <end position="363"/>
    </location>
</feature>
<feature type="transmembrane region" description="Helical" evidence="9">
    <location>
        <begin position="158"/>
        <end position="177"/>
    </location>
</feature>
<dbReference type="GO" id="GO:0005886">
    <property type="term" value="C:plasma membrane"/>
    <property type="evidence" value="ECO:0007669"/>
    <property type="project" value="UniProtKB-SubCell"/>
</dbReference>
<feature type="transmembrane region" description="Helical" evidence="9">
    <location>
        <begin position="547"/>
        <end position="567"/>
    </location>
</feature>
<feature type="transmembrane region" description="Helical" evidence="9">
    <location>
        <begin position="476"/>
        <end position="495"/>
    </location>
</feature>
<feature type="region of interest" description="Disordered" evidence="8">
    <location>
        <begin position="654"/>
        <end position="675"/>
    </location>
</feature>
<dbReference type="RefSeq" id="WP_088818093.1">
    <property type="nucleotide sequence ID" value="NZ_FYEZ01000001.1"/>
</dbReference>
<feature type="compositionally biased region" description="Basic and acidic residues" evidence="8">
    <location>
        <begin position="11"/>
        <end position="23"/>
    </location>
</feature>
<organism evidence="10 11">
    <name type="scientific">Kytococcus aerolatus</name>
    <dbReference type="NCBI Taxonomy" id="592308"/>
    <lineage>
        <taxon>Bacteria</taxon>
        <taxon>Bacillati</taxon>
        <taxon>Actinomycetota</taxon>
        <taxon>Actinomycetes</taxon>
        <taxon>Micrococcales</taxon>
        <taxon>Kytococcaceae</taxon>
        <taxon>Kytococcus</taxon>
    </lineage>
</organism>
<evidence type="ECO:0000256" key="3">
    <source>
        <dbReference type="ARBA" id="ARBA00022448"/>
    </source>
</evidence>
<reference evidence="10 11" key="1">
    <citation type="submission" date="2017-06" db="EMBL/GenBank/DDBJ databases">
        <authorList>
            <person name="Kim H.J."/>
            <person name="Triplett B.A."/>
        </authorList>
    </citation>
    <scope>NUCLEOTIDE SEQUENCE [LARGE SCALE GENOMIC DNA]</scope>
    <source>
        <strain evidence="10 11">DSM 22179</strain>
    </source>
</reference>
<evidence type="ECO:0000313" key="11">
    <source>
        <dbReference type="Proteomes" id="UP000198122"/>
    </source>
</evidence>
<dbReference type="GO" id="GO:0022857">
    <property type="term" value="F:transmembrane transporter activity"/>
    <property type="evidence" value="ECO:0007669"/>
    <property type="project" value="InterPro"/>
</dbReference>
<feature type="transmembrane region" description="Helical" evidence="9">
    <location>
        <begin position="299"/>
        <end position="320"/>
    </location>
</feature>
<comment type="similarity">
    <text evidence="2">Belongs to the BCCT transporter (TC 2.A.15) family.</text>
</comment>
<dbReference type="AlphaFoldDB" id="A0A212TGM8"/>
<dbReference type="InterPro" id="IPR000060">
    <property type="entry name" value="BCCT_transptr"/>
</dbReference>
<evidence type="ECO:0000256" key="1">
    <source>
        <dbReference type="ARBA" id="ARBA00004651"/>
    </source>
</evidence>
<feature type="transmembrane region" description="Helical" evidence="9">
    <location>
        <begin position="383"/>
        <end position="405"/>
    </location>
</feature>
<keyword evidence="6 9" id="KW-1133">Transmembrane helix</keyword>
<feature type="region of interest" description="Disordered" evidence="8">
    <location>
        <begin position="1"/>
        <end position="39"/>
    </location>
</feature>
<dbReference type="OrthoDB" id="9775735at2"/>
<dbReference type="Proteomes" id="UP000198122">
    <property type="component" value="Unassembled WGS sequence"/>
</dbReference>
<keyword evidence="11" id="KW-1185">Reference proteome</keyword>
<dbReference type="NCBIfam" id="TIGR00842">
    <property type="entry name" value="bcct"/>
    <property type="match status" value="1"/>
</dbReference>
<keyword evidence="3" id="KW-0813">Transport</keyword>
<sequence length="675" mass="72633">MPPTEHVPPSPRDRFPGDRHEPRAGGSSVAGAQLDPADRHPRSRRFLQEVTYPHSIHPALVPGVSVEDQKVRYGIDRIVFGVAAAAILAFIAWGVADSAQVTKVTTAMLTWVMTNLGWLFNGLAIVLLLFLLGVAVSPYGRIPLGLDGEEPEFSTASWTAMLFGAGIGIGIIFFGPYEPMTYFLSPRPGSAEPGTAEAVPKAMAQAALHWGVNAWAFYALVGLAVAYASYRRGRVPLMSSIFAPLMRRTPHETAAGRAIDVLAIIATLFGTAASLGIGALQIARGVEIVTGWGEGGNTAALVIIMVLTIGTIASAVSGLAKGIRWLSNINLVLALVLAVFFFVVGPTVFLLNMIPSVFVTYLGEMPSMLSASMADGPAMQQFLSSWTTFYWAWWVSWAPFVGIFTAKISRGRTVRQFVLGVLLIPGTIIILAFTMLGGTAIWHQRDSRAIAPDGTAETLPAPQDIFFTVLDQLPGAQLVAPIVIVMLAIFFITSSDSASLVNSQLSQRGNPEPNRLVTVFWAICMAGIAVVILLIGGQSALTGLQNLVTVSALPFAVVMIGMTIALLRDFSTDPMMIRREFREQALENAVRQGVTEYGDDFKLAVEPAHGEAEQWSVGKDFESTADEYTAWYERTDEDGRPVAYDYATNEYVEGVDDTVGRPTADGRPTAQSHAP</sequence>
<dbReference type="PANTHER" id="PTHR30047">
    <property type="entry name" value="HIGH-AFFINITY CHOLINE TRANSPORT PROTEIN-RELATED"/>
    <property type="match status" value="1"/>
</dbReference>
<feature type="transmembrane region" description="Helical" evidence="9">
    <location>
        <begin position="210"/>
        <end position="230"/>
    </location>
</feature>
<evidence type="ECO:0000256" key="2">
    <source>
        <dbReference type="ARBA" id="ARBA00005658"/>
    </source>
</evidence>
<evidence type="ECO:0000256" key="5">
    <source>
        <dbReference type="ARBA" id="ARBA00022692"/>
    </source>
</evidence>
<keyword evidence="5 9" id="KW-0812">Transmembrane</keyword>
<keyword evidence="7 9" id="KW-0472">Membrane</keyword>
<feature type="transmembrane region" description="Helical" evidence="9">
    <location>
        <begin position="516"/>
        <end position="535"/>
    </location>
</feature>
<evidence type="ECO:0000256" key="4">
    <source>
        <dbReference type="ARBA" id="ARBA00022475"/>
    </source>
</evidence>
<dbReference type="EMBL" id="FYEZ01000001">
    <property type="protein sequence ID" value="SNC64976.1"/>
    <property type="molecule type" value="Genomic_DNA"/>
</dbReference>
<dbReference type="PANTHER" id="PTHR30047:SF7">
    <property type="entry name" value="HIGH-AFFINITY CHOLINE TRANSPORT PROTEIN"/>
    <property type="match status" value="1"/>
</dbReference>
<feature type="transmembrane region" description="Helical" evidence="9">
    <location>
        <begin position="116"/>
        <end position="137"/>
    </location>
</feature>
<dbReference type="Pfam" id="PF02028">
    <property type="entry name" value="BCCT"/>
    <property type="match status" value="1"/>
</dbReference>
<evidence type="ECO:0000256" key="7">
    <source>
        <dbReference type="ARBA" id="ARBA00023136"/>
    </source>
</evidence>
<evidence type="ECO:0000256" key="6">
    <source>
        <dbReference type="ARBA" id="ARBA00022989"/>
    </source>
</evidence>
<proteinExistence type="inferred from homology"/>
<evidence type="ECO:0000256" key="8">
    <source>
        <dbReference type="SAM" id="MobiDB-lite"/>
    </source>
</evidence>
<feature type="transmembrane region" description="Helical" evidence="9">
    <location>
        <begin position="78"/>
        <end position="96"/>
    </location>
</feature>
<accession>A0A212TGM8</accession>